<dbReference type="SMART" id="SM00388">
    <property type="entry name" value="HisKA"/>
    <property type="match status" value="1"/>
</dbReference>
<feature type="domain" description="Histidine kinase" evidence="10">
    <location>
        <begin position="281"/>
        <end position="501"/>
    </location>
</feature>
<dbReference type="NCBIfam" id="TIGR00229">
    <property type="entry name" value="sensory_box"/>
    <property type="match status" value="1"/>
</dbReference>
<evidence type="ECO:0000259" key="10">
    <source>
        <dbReference type="PROSITE" id="PS50109"/>
    </source>
</evidence>
<dbReference type="Pfam" id="PF00072">
    <property type="entry name" value="Response_reg"/>
    <property type="match status" value="1"/>
</dbReference>
<comment type="catalytic activity">
    <reaction evidence="1">
        <text>ATP + protein L-histidine = ADP + protein N-phospho-L-histidine.</text>
        <dbReference type="EC" id="2.7.13.3"/>
    </reaction>
</comment>
<dbReference type="Gene3D" id="3.30.450.20">
    <property type="entry name" value="PAS domain"/>
    <property type="match status" value="1"/>
</dbReference>
<dbReference type="EMBL" id="CP002199">
    <property type="protein sequence ID" value="ADN17632.1"/>
    <property type="molecule type" value="Genomic_DNA"/>
</dbReference>
<dbReference type="PANTHER" id="PTHR42878">
    <property type="entry name" value="TWO-COMPONENT HISTIDINE KINASE"/>
    <property type="match status" value="1"/>
</dbReference>
<dbReference type="InterPro" id="IPR000700">
    <property type="entry name" value="PAS-assoc_C"/>
</dbReference>
<dbReference type="InterPro" id="IPR005467">
    <property type="entry name" value="His_kinase_dom"/>
</dbReference>
<evidence type="ECO:0000256" key="5">
    <source>
        <dbReference type="ARBA" id="ARBA00022777"/>
    </source>
</evidence>
<evidence type="ECO:0000256" key="7">
    <source>
        <dbReference type="ARBA" id="ARBA00023136"/>
    </source>
</evidence>
<dbReference type="GO" id="GO:0000156">
    <property type="term" value="F:phosphorelay response regulator activity"/>
    <property type="evidence" value="ECO:0007669"/>
    <property type="project" value="TreeGrafter"/>
</dbReference>
<dbReference type="Pfam" id="PF00512">
    <property type="entry name" value="HisKA"/>
    <property type="match status" value="1"/>
</dbReference>
<keyword evidence="6" id="KW-0902">Two-component regulatory system</keyword>
<organism evidence="13 14">
    <name type="scientific">Gloeothece verrucosa (strain PCC 7822)</name>
    <name type="common">Cyanothece sp. (strain PCC 7822)</name>
    <dbReference type="NCBI Taxonomy" id="497965"/>
    <lineage>
        <taxon>Bacteria</taxon>
        <taxon>Bacillati</taxon>
        <taxon>Cyanobacteriota</taxon>
        <taxon>Cyanophyceae</taxon>
        <taxon>Oscillatoriophycideae</taxon>
        <taxon>Chroococcales</taxon>
        <taxon>Aphanothecaceae</taxon>
        <taxon>Gloeothece</taxon>
        <taxon>Gloeothece verrucosa</taxon>
    </lineage>
</organism>
<evidence type="ECO:0000256" key="8">
    <source>
        <dbReference type="PROSITE-ProRule" id="PRU00169"/>
    </source>
</evidence>
<dbReference type="OrthoDB" id="9813151at2"/>
<sequence length="501" mass="56889">MSQPLRVLLIDDNRSDRTLIIRELQRVFLGLQVQEVIDAQAFEQAINVDTFDVVVTDYELGWSNGLEVLRTVKAHYPRCPVVMFTNTGTEEIAVEALKSGLDDYIIKEPGRYIRVPTAISLALERIETRQRAILLQIRLQGLLNQLKVGIFRSISNGILIEANRAFLELLGVSSLAQANEMYLIDTRECYRLLVNLEPPQRQEREVQIQRGDNTFFWALLTTTLNSVEGIRVVDGLLEDITQRKQAEAALEQLNNTLEARVIERTAQLEEANQDLEEFAYSVSHDLRAPLRTIQGFTQLLLEDKESFDLTKLEYIQRIAANAQKLDVLITELLSYSRLKQTEIELEPVNLSLLLTHVLTEMDFEMRQRQAEVSIEEPLPMVQANLIILIQVLTNLLANAVKFVPLEESSTSNVHPQVRIWAQLEGEQCRLWIEDNGIGIPLAQQQQIFRPFTRLHSEEEYPGTGIGLAIVRKGVERMGGAVGVESQPGQGSRFWIQLALSI</sequence>
<feature type="modified residue" description="4-aspartylphosphate" evidence="8">
    <location>
        <position position="57"/>
    </location>
</feature>
<dbReference type="InterPro" id="IPR004358">
    <property type="entry name" value="Sig_transdc_His_kin-like_C"/>
</dbReference>
<evidence type="ECO:0000256" key="3">
    <source>
        <dbReference type="ARBA" id="ARBA00022553"/>
    </source>
</evidence>
<dbReference type="SUPFAM" id="SSF55874">
    <property type="entry name" value="ATPase domain of HSP90 chaperone/DNA topoisomerase II/histidine kinase"/>
    <property type="match status" value="1"/>
</dbReference>
<keyword evidence="9" id="KW-0175">Coiled coil</keyword>
<dbReference type="InterPro" id="IPR035965">
    <property type="entry name" value="PAS-like_dom_sf"/>
</dbReference>
<evidence type="ECO:0000259" key="12">
    <source>
        <dbReference type="PROSITE" id="PS50113"/>
    </source>
</evidence>
<geneLocation type="plasmid" evidence="13 14">
    <name>Cy782201</name>
</geneLocation>
<dbReference type="CDD" id="cd00156">
    <property type="entry name" value="REC"/>
    <property type="match status" value="1"/>
</dbReference>
<dbReference type="Pfam" id="PF02518">
    <property type="entry name" value="HATPase_c"/>
    <property type="match status" value="1"/>
</dbReference>
<dbReference type="AlphaFoldDB" id="E0UL02"/>
<proteinExistence type="predicted"/>
<dbReference type="GO" id="GO:0016020">
    <property type="term" value="C:membrane"/>
    <property type="evidence" value="ECO:0007669"/>
    <property type="project" value="UniProtKB-SubCell"/>
</dbReference>
<dbReference type="InterPro" id="IPR000014">
    <property type="entry name" value="PAS"/>
</dbReference>
<dbReference type="PROSITE" id="PS50110">
    <property type="entry name" value="RESPONSE_REGULATORY"/>
    <property type="match status" value="1"/>
</dbReference>
<dbReference type="GO" id="GO:0007234">
    <property type="term" value="P:osmosensory signaling via phosphorelay pathway"/>
    <property type="evidence" value="ECO:0007669"/>
    <property type="project" value="TreeGrafter"/>
</dbReference>
<dbReference type="SUPFAM" id="SSF52172">
    <property type="entry name" value="CheY-like"/>
    <property type="match status" value="1"/>
</dbReference>
<gene>
    <name evidence="13" type="ordered locus">Cyan7822_5771</name>
</gene>
<dbReference type="PROSITE" id="PS50109">
    <property type="entry name" value="HIS_KIN"/>
    <property type="match status" value="1"/>
</dbReference>
<dbReference type="PRINTS" id="PR00344">
    <property type="entry name" value="BCTRLSENSOR"/>
</dbReference>
<dbReference type="GO" id="GO:0000155">
    <property type="term" value="F:phosphorelay sensor kinase activity"/>
    <property type="evidence" value="ECO:0007669"/>
    <property type="project" value="InterPro"/>
</dbReference>
<evidence type="ECO:0000256" key="4">
    <source>
        <dbReference type="ARBA" id="ARBA00022679"/>
    </source>
</evidence>
<dbReference type="Gene3D" id="3.40.50.2300">
    <property type="match status" value="1"/>
</dbReference>
<dbReference type="InterPro" id="IPR001789">
    <property type="entry name" value="Sig_transdc_resp-reg_receiver"/>
</dbReference>
<dbReference type="PROSITE" id="PS50113">
    <property type="entry name" value="PAC"/>
    <property type="match status" value="1"/>
</dbReference>
<reference evidence="14" key="1">
    <citation type="journal article" date="2011" name="MBio">
        <title>Novel metabolic attributes of the genus Cyanothece, comprising a group of unicellular nitrogen-fixing Cyanobacteria.</title>
        <authorList>
            <person name="Bandyopadhyay A."/>
            <person name="Elvitigala T."/>
            <person name="Welsh E."/>
            <person name="Stockel J."/>
            <person name="Liberton M."/>
            <person name="Min H."/>
            <person name="Sherman L.A."/>
            <person name="Pakrasi H.B."/>
        </authorList>
    </citation>
    <scope>NUCLEOTIDE SEQUENCE [LARGE SCALE GENOMIC DNA]</scope>
    <source>
        <strain evidence="14">PCC 7822</strain>
        <plasmid evidence="14">Cy782201</plasmid>
    </source>
</reference>
<dbReference type="InterPro" id="IPR003594">
    <property type="entry name" value="HATPase_dom"/>
</dbReference>
<dbReference type="SMART" id="SM00448">
    <property type="entry name" value="REC"/>
    <property type="match status" value="1"/>
</dbReference>
<evidence type="ECO:0000313" key="13">
    <source>
        <dbReference type="EMBL" id="ADN17632.1"/>
    </source>
</evidence>
<dbReference type="Pfam" id="PF13188">
    <property type="entry name" value="PAS_8"/>
    <property type="match status" value="1"/>
</dbReference>
<evidence type="ECO:0000256" key="6">
    <source>
        <dbReference type="ARBA" id="ARBA00023012"/>
    </source>
</evidence>
<dbReference type="InterPro" id="IPR036097">
    <property type="entry name" value="HisK_dim/P_sf"/>
</dbReference>
<keyword evidence="13" id="KW-0614">Plasmid</keyword>
<evidence type="ECO:0000256" key="9">
    <source>
        <dbReference type="SAM" id="Coils"/>
    </source>
</evidence>
<feature type="coiled-coil region" evidence="9">
    <location>
        <begin position="236"/>
        <end position="274"/>
    </location>
</feature>
<keyword evidence="4" id="KW-0808">Transferase</keyword>
<dbReference type="Gene3D" id="1.10.287.130">
    <property type="match status" value="1"/>
</dbReference>
<dbReference type="InterPro" id="IPR050351">
    <property type="entry name" value="BphY/WalK/GraS-like"/>
</dbReference>
<dbReference type="SMART" id="SM00387">
    <property type="entry name" value="HATPase_c"/>
    <property type="match status" value="1"/>
</dbReference>
<dbReference type="Gene3D" id="3.30.565.10">
    <property type="entry name" value="Histidine kinase-like ATPase, C-terminal domain"/>
    <property type="match status" value="1"/>
</dbReference>
<dbReference type="PANTHER" id="PTHR42878:SF15">
    <property type="entry name" value="BACTERIOPHYTOCHROME"/>
    <property type="match status" value="1"/>
</dbReference>
<keyword evidence="7" id="KW-0472">Membrane</keyword>
<evidence type="ECO:0000256" key="1">
    <source>
        <dbReference type="ARBA" id="ARBA00000085"/>
    </source>
</evidence>
<dbReference type="SUPFAM" id="SSF47384">
    <property type="entry name" value="Homodimeric domain of signal transducing histidine kinase"/>
    <property type="match status" value="1"/>
</dbReference>
<evidence type="ECO:0000259" key="11">
    <source>
        <dbReference type="PROSITE" id="PS50110"/>
    </source>
</evidence>
<dbReference type="GO" id="GO:0030295">
    <property type="term" value="F:protein kinase activator activity"/>
    <property type="evidence" value="ECO:0007669"/>
    <property type="project" value="TreeGrafter"/>
</dbReference>
<accession>E0UL02</accession>
<evidence type="ECO:0000313" key="14">
    <source>
        <dbReference type="Proteomes" id="UP000008206"/>
    </source>
</evidence>
<dbReference type="SUPFAM" id="SSF55785">
    <property type="entry name" value="PYP-like sensor domain (PAS domain)"/>
    <property type="match status" value="1"/>
</dbReference>
<keyword evidence="5 13" id="KW-0418">Kinase</keyword>
<dbReference type="InterPro" id="IPR036890">
    <property type="entry name" value="HATPase_C_sf"/>
</dbReference>
<dbReference type="CDD" id="cd00082">
    <property type="entry name" value="HisKA"/>
    <property type="match status" value="1"/>
</dbReference>
<dbReference type="InterPro" id="IPR003661">
    <property type="entry name" value="HisK_dim/P_dom"/>
</dbReference>
<dbReference type="Proteomes" id="UP000008206">
    <property type="component" value="Plasmid Cy782201"/>
</dbReference>
<name>E0UL02_GLOV7</name>
<feature type="domain" description="PAC" evidence="12">
    <location>
        <begin position="202"/>
        <end position="252"/>
    </location>
</feature>
<keyword evidence="3 8" id="KW-0597">Phosphoprotein</keyword>
<dbReference type="InterPro" id="IPR011006">
    <property type="entry name" value="CheY-like_superfamily"/>
</dbReference>
<evidence type="ECO:0000256" key="2">
    <source>
        <dbReference type="ARBA" id="ARBA00012438"/>
    </source>
</evidence>
<dbReference type="RefSeq" id="WP_013334382.1">
    <property type="nucleotide sequence ID" value="NC_014533.1"/>
</dbReference>
<protein>
    <recommendedName>
        <fullName evidence="2">histidine kinase</fullName>
        <ecNumber evidence="2">2.7.13.3</ecNumber>
    </recommendedName>
</protein>
<keyword evidence="14" id="KW-1185">Reference proteome</keyword>
<dbReference type="EC" id="2.7.13.3" evidence="2"/>
<dbReference type="HOGENOM" id="CLU_000445_114_72_3"/>
<dbReference type="KEGG" id="cyj:Cyan7822_5771"/>
<feature type="domain" description="Response regulatory" evidence="11">
    <location>
        <begin position="6"/>
        <end position="122"/>
    </location>
</feature>